<feature type="region of interest" description="Disordered" evidence="1">
    <location>
        <begin position="1"/>
        <end position="94"/>
    </location>
</feature>
<gene>
    <name evidence="2" type="ORF">FRACA_2660005</name>
</gene>
<dbReference type="AlphaFoldDB" id="A0A2I2KSK6"/>
<name>A0A2I2KSK6_9ACTN</name>
<evidence type="ECO:0000313" key="2">
    <source>
        <dbReference type="EMBL" id="SNQ48654.1"/>
    </source>
</evidence>
<accession>A0A2I2KSK6</accession>
<feature type="compositionally biased region" description="Basic and acidic residues" evidence="1">
    <location>
        <begin position="7"/>
        <end position="18"/>
    </location>
</feature>
<dbReference type="Proteomes" id="UP000234331">
    <property type="component" value="Unassembled WGS sequence"/>
</dbReference>
<sequence>MPLIPADRGEAPQARRDSPLAPRVNWPPGDLPGFQEFSAVVRRLPPPVSQQEPKKGGIISRQGLGSQSDITPLRDQETPMSNSPPPRLPQSHRE</sequence>
<organism evidence="2 3">
    <name type="scientific">Frankia canadensis</name>
    <dbReference type="NCBI Taxonomy" id="1836972"/>
    <lineage>
        <taxon>Bacteria</taxon>
        <taxon>Bacillati</taxon>
        <taxon>Actinomycetota</taxon>
        <taxon>Actinomycetes</taxon>
        <taxon>Frankiales</taxon>
        <taxon>Frankiaceae</taxon>
        <taxon>Frankia</taxon>
    </lineage>
</organism>
<reference evidence="2 3" key="1">
    <citation type="submission" date="2017-06" db="EMBL/GenBank/DDBJ databases">
        <authorList>
            <person name="Kim H.J."/>
            <person name="Triplett B.A."/>
        </authorList>
    </citation>
    <scope>NUCLEOTIDE SEQUENCE [LARGE SCALE GENOMIC DNA]</scope>
    <source>
        <strain evidence="2">FRACA_ARgP5</strain>
    </source>
</reference>
<evidence type="ECO:0000256" key="1">
    <source>
        <dbReference type="SAM" id="MobiDB-lite"/>
    </source>
</evidence>
<proteinExistence type="predicted"/>
<dbReference type="EMBL" id="FZMO01000186">
    <property type="protein sequence ID" value="SNQ48654.1"/>
    <property type="molecule type" value="Genomic_DNA"/>
</dbReference>
<evidence type="ECO:0000313" key="3">
    <source>
        <dbReference type="Proteomes" id="UP000234331"/>
    </source>
</evidence>
<keyword evidence="3" id="KW-1185">Reference proteome</keyword>
<protein>
    <submittedName>
        <fullName evidence="2">Uncharacterized protein</fullName>
    </submittedName>
</protein>